<dbReference type="UniPathway" id="UPA00079">
    <property type="reaction ID" value="UER00168"/>
</dbReference>
<evidence type="ECO:0000256" key="9">
    <source>
        <dbReference type="NCBIfam" id="TIGR00751"/>
    </source>
</evidence>
<dbReference type="GO" id="GO:0005886">
    <property type="term" value="C:plasma membrane"/>
    <property type="evidence" value="ECO:0007669"/>
    <property type="project" value="UniProtKB-SubCell"/>
</dbReference>
<keyword evidence="2 8" id="KW-0474">Menaquinone biosynthesis</keyword>
<feature type="transmembrane region" description="Helical" evidence="8">
    <location>
        <begin position="280"/>
        <end position="300"/>
    </location>
</feature>
<feature type="transmembrane region" description="Helical" evidence="8">
    <location>
        <begin position="150"/>
        <end position="171"/>
    </location>
</feature>
<evidence type="ECO:0000313" key="10">
    <source>
        <dbReference type="EMBL" id="SEA73517.1"/>
    </source>
</evidence>
<dbReference type="InterPro" id="IPR026046">
    <property type="entry name" value="UBIAD1"/>
</dbReference>
<dbReference type="NCBIfam" id="TIGR00751">
    <property type="entry name" value="menA"/>
    <property type="match status" value="1"/>
</dbReference>
<keyword evidence="11" id="KW-1185">Reference proteome</keyword>
<comment type="catalytic activity">
    <reaction evidence="8">
        <text>an all-trans-polyprenyl diphosphate + 1,4-dihydroxy-2-naphthoate + H(+) = a 2-demethylmenaquinol + CO2 + diphosphate</text>
        <dbReference type="Rhea" id="RHEA:26478"/>
        <dbReference type="Rhea" id="RHEA-COMP:9563"/>
        <dbReference type="Rhea" id="RHEA-COMP:9564"/>
        <dbReference type="ChEBI" id="CHEBI:11173"/>
        <dbReference type="ChEBI" id="CHEBI:15378"/>
        <dbReference type="ChEBI" id="CHEBI:16526"/>
        <dbReference type="ChEBI" id="CHEBI:33019"/>
        <dbReference type="ChEBI" id="CHEBI:55437"/>
        <dbReference type="ChEBI" id="CHEBI:58914"/>
        <dbReference type="EC" id="2.5.1.74"/>
    </reaction>
</comment>
<comment type="subcellular location">
    <subcellularLocation>
        <location evidence="8">Cell membrane</location>
        <topology evidence="8">Multi-pass membrane protein</topology>
    </subcellularLocation>
    <subcellularLocation>
        <location evidence="1">Membrane</location>
        <topology evidence="1">Multi-pass membrane protein</topology>
    </subcellularLocation>
</comment>
<name>A0A1H4DLQ7_9FLAO</name>
<proteinExistence type="inferred from homology"/>
<organism evidence="10 11">
    <name type="scientific">Psychroflexus halocasei</name>
    <dbReference type="NCBI Taxonomy" id="908615"/>
    <lineage>
        <taxon>Bacteria</taxon>
        <taxon>Pseudomonadati</taxon>
        <taxon>Bacteroidota</taxon>
        <taxon>Flavobacteriia</taxon>
        <taxon>Flavobacteriales</taxon>
        <taxon>Flavobacteriaceae</taxon>
        <taxon>Psychroflexus</taxon>
    </lineage>
</organism>
<evidence type="ECO:0000256" key="6">
    <source>
        <dbReference type="ARBA" id="ARBA00022989"/>
    </source>
</evidence>
<feature type="transmembrane region" description="Helical" evidence="8">
    <location>
        <begin position="177"/>
        <end position="196"/>
    </location>
</feature>
<dbReference type="CDD" id="cd13962">
    <property type="entry name" value="PT_UbiA_UBIAD1"/>
    <property type="match status" value="1"/>
</dbReference>
<comment type="similarity">
    <text evidence="8">Belongs to the MenA family. Type 1 subfamily.</text>
</comment>
<evidence type="ECO:0000313" key="11">
    <source>
        <dbReference type="Proteomes" id="UP000198820"/>
    </source>
</evidence>
<feature type="transmembrane region" description="Helical" evidence="8">
    <location>
        <begin position="249"/>
        <end position="268"/>
    </location>
</feature>
<dbReference type="InterPro" id="IPR004657">
    <property type="entry name" value="MenA"/>
</dbReference>
<dbReference type="AlphaFoldDB" id="A0A1H4DLQ7"/>
<keyword evidence="6 8" id="KW-1133">Transmembrane helix</keyword>
<comment type="pathway">
    <text evidence="8">Quinol/quinone metabolism; menaquinone biosynthesis; menaquinol from 1,4-dihydroxy-2-naphthoate: step 1/2.</text>
</comment>
<accession>A0A1H4DLQ7</accession>
<keyword evidence="4 8" id="KW-0808">Transferase</keyword>
<dbReference type="EMBL" id="FNQF01000012">
    <property type="protein sequence ID" value="SEA73517.1"/>
    <property type="molecule type" value="Genomic_DNA"/>
</dbReference>
<evidence type="ECO:0000256" key="5">
    <source>
        <dbReference type="ARBA" id="ARBA00022692"/>
    </source>
</evidence>
<dbReference type="InterPro" id="IPR000537">
    <property type="entry name" value="UbiA_prenyltransferase"/>
</dbReference>
<feature type="transmembrane region" description="Helical" evidence="8">
    <location>
        <begin position="119"/>
        <end position="138"/>
    </location>
</feature>
<evidence type="ECO:0000256" key="8">
    <source>
        <dbReference type="HAMAP-Rule" id="MF_01937"/>
    </source>
</evidence>
<feature type="transmembrane region" description="Helical" evidence="8">
    <location>
        <begin position="94"/>
        <end position="113"/>
    </location>
</feature>
<dbReference type="Proteomes" id="UP000198820">
    <property type="component" value="Unassembled WGS sequence"/>
</dbReference>
<dbReference type="GO" id="GO:0046428">
    <property type="term" value="F:1,4-dihydroxy-2-naphthoate polyprenyltransferase activity"/>
    <property type="evidence" value="ECO:0007669"/>
    <property type="project" value="UniProtKB-UniRule"/>
</dbReference>
<dbReference type="PIRSF" id="PIRSF005355">
    <property type="entry name" value="UBIAD1"/>
    <property type="match status" value="1"/>
</dbReference>
<dbReference type="RefSeq" id="WP_093245700.1">
    <property type="nucleotide sequence ID" value="NZ_FNQF01000012.1"/>
</dbReference>
<keyword evidence="3 8" id="KW-1003">Cell membrane</keyword>
<dbReference type="GO" id="GO:0009234">
    <property type="term" value="P:menaquinone biosynthetic process"/>
    <property type="evidence" value="ECO:0007669"/>
    <property type="project" value="UniProtKB-UniRule"/>
</dbReference>
<dbReference type="Pfam" id="PF01040">
    <property type="entry name" value="UbiA"/>
    <property type="match status" value="1"/>
</dbReference>
<feature type="transmembrane region" description="Helical" evidence="8">
    <location>
        <begin position="224"/>
        <end position="243"/>
    </location>
</feature>
<evidence type="ECO:0000256" key="3">
    <source>
        <dbReference type="ARBA" id="ARBA00022475"/>
    </source>
</evidence>
<dbReference type="PANTHER" id="PTHR13929:SF0">
    <property type="entry name" value="UBIA PRENYLTRANSFERASE DOMAIN-CONTAINING PROTEIN 1"/>
    <property type="match status" value="1"/>
</dbReference>
<dbReference type="GO" id="GO:0042371">
    <property type="term" value="P:vitamin K biosynthetic process"/>
    <property type="evidence" value="ECO:0007669"/>
    <property type="project" value="TreeGrafter"/>
</dbReference>
<feature type="transmembrane region" description="Helical" evidence="8">
    <location>
        <begin position="40"/>
        <end position="58"/>
    </location>
</feature>
<keyword evidence="5 8" id="KW-0812">Transmembrane</keyword>
<sequence length="302" mass="33181">MAKVSAWISAARPRTLPLSVAGILVGAATAAIENSYNNLVFWLAILTTLVLQILSNFANDYGDGVKGTDNHERLGPQRALQSGALTDKVLKKGIIVTVFICLLSALALIYSAFGKEDFLSSVFFFFLGVASIAAAIKYTVGNSAYGYRGLGDLFVFIFFGLVSVIGSNYLMTKSIDFWLILPATSIGLLSSAVLNLNNMRDENSDRNANKNTLVVMLGKVKAKIYHFSLIIIAFLSLMIYGVYKFENQLQFLCFIGFVPLFIHLRKVANYSHPQSLDPELKKVALSTFAIAILMLITQIFNF</sequence>
<evidence type="ECO:0000256" key="7">
    <source>
        <dbReference type="ARBA" id="ARBA00023136"/>
    </source>
</evidence>
<dbReference type="HAMAP" id="MF_01937">
    <property type="entry name" value="MenA_1"/>
    <property type="match status" value="1"/>
</dbReference>
<evidence type="ECO:0000256" key="1">
    <source>
        <dbReference type="ARBA" id="ARBA00004141"/>
    </source>
</evidence>
<dbReference type="EC" id="2.5.1.74" evidence="8 9"/>
<comment type="function">
    <text evidence="8">Conversion of 1,4-dihydroxy-2-naphthoate (DHNA) to demethylmenaquinone (DMK).</text>
</comment>
<dbReference type="STRING" id="908615.SAMN05421540_11222"/>
<dbReference type="PANTHER" id="PTHR13929">
    <property type="entry name" value="1,4-DIHYDROXY-2-NAPHTHOATE OCTAPRENYLTRANSFERASE"/>
    <property type="match status" value="1"/>
</dbReference>
<keyword evidence="7 8" id="KW-0472">Membrane</keyword>
<reference evidence="10 11" key="1">
    <citation type="submission" date="2016-10" db="EMBL/GenBank/DDBJ databases">
        <authorList>
            <person name="de Groot N.N."/>
        </authorList>
    </citation>
    <scope>NUCLEOTIDE SEQUENCE [LARGE SCALE GENOMIC DNA]</scope>
    <source>
        <strain evidence="10 11">DSM 23581</strain>
    </source>
</reference>
<evidence type="ECO:0000256" key="4">
    <source>
        <dbReference type="ARBA" id="ARBA00022679"/>
    </source>
</evidence>
<evidence type="ECO:0000256" key="2">
    <source>
        <dbReference type="ARBA" id="ARBA00022428"/>
    </source>
</evidence>
<protein>
    <recommendedName>
        <fullName evidence="8 9">1,4-dihydroxy-2-naphthoate octaprenyltransferase</fullName>
        <shortName evidence="8">DHNA-octaprenyltransferase</shortName>
        <ecNumber evidence="8 9">2.5.1.74</ecNumber>
    </recommendedName>
</protein>
<gene>
    <name evidence="8" type="primary">menA</name>
    <name evidence="10" type="ORF">SAMN05421540_11222</name>
</gene>